<name>A0A7S4HUT5_9STRA</name>
<dbReference type="AlphaFoldDB" id="A0A7S4HUT5"/>
<dbReference type="EMBL" id="HBKQ01005989">
    <property type="protein sequence ID" value="CAE2209719.1"/>
    <property type="molecule type" value="Transcribed_RNA"/>
</dbReference>
<sequence>MRTNSVTNPHPAMAQYLNRRDARTALALLAGIAGVLALFGSSLDSFSLPSSISVRRGLETSSSSSQSFHGAADIDEKFGTVFLLGIFSDLTEDGARRRKLIRDTYLRVAREDGGRGRFCPLSEYGGGGGSSPCQVVYTFVVGGADPENGPTGLEAEEPSEPVLRPQNNAEESDVTYLNVREPHPSSEPEHAYAGKTAVWFRYASKLSAGEARPIDYVSKASSDTIISMDLLLDTVYYDLPPSPYNTLHYGGRLHPNLVTNNVHAGGSFYLASPDMALHAASKITDAEWRDGMIQKMAEVRTPATEDALFGAAVFTHRNPIKMITLAERVFWEGGLNTDEEWAEYWENKMGGLPRRERVLPMKEFCTGWFDSGVLQRVQEA</sequence>
<gene>
    <name evidence="1" type="ORF">OAUR00152_LOCUS4075</name>
</gene>
<protein>
    <recommendedName>
        <fullName evidence="2">Hexosyltransferase</fullName>
    </recommendedName>
</protein>
<organism evidence="1">
    <name type="scientific">Odontella aurita</name>
    <dbReference type="NCBI Taxonomy" id="265563"/>
    <lineage>
        <taxon>Eukaryota</taxon>
        <taxon>Sar</taxon>
        <taxon>Stramenopiles</taxon>
        <taxon>Ochrophyta</taxon>
        <taxon>Bacillariophyta</taxon>
        <taxon>Mediophyceae</taxon>
        <taxon>Biddulphiophycidae</taxon>
        <taxon>Eupodiscales</taxon>
        <taxon>Odontellaceae</taxon>
        <taxon>Odontella</taxon>
    </lineage>
</organism>
<reference evidence="1" key="1">
    <citation type="submission" date="2021-01" db="EMBL/GenBank/DDBJ databases">
        <authorList>
            <person name="Corre E."/>
            <person name="Pelletier E."/>
            <person name="Niang G."/>
            <person name="Scheremetjew M."/>
            <person name="Finn R."/>
            <person name="Kale V."/>
            <person name="Holt S."/>
            <person name="Cochrane G."/>
            <person name="Meng A."/>
            <person name="Brown T."/>
            <person name="Cohen L."/>
        </authorList>
    </citation>
    <scope>NUCLEOTIDE SEQUENCE</scope>
    <source>
        <strain evidence="1">Isolate 1302-5</strain>
    </source>
</reference>
<evidence type="ECO:0000313" key="1">
    <source>
        <dbReference type="EMBL" id="CAE2209719.1"/>
    </source>
</evidence>
<proteinExistence type="predicted"/>
<evidence type="ECO:0008006" key="2">
    <source>
        <dbReference type="Google" id="ProtNLM"/>
    </source>
</evidence>
<accession>A0A7S4HUT5</accession>